<dbReference type="HOGENOM" id="CLU_084118_0_1_2"/>
<dbReference type="AlphaFoldDB" id="H1Z2J0"/>
<keyword evidence="1" id="KW-1133">Transmembrane helix</keyword>
<dbReference type="SUPFAM" id="SSF46785">
    <property type="entry name" value="Winged helix' DNA-binding domain"/>
    <property type="match status" value="2"/>
</dbReference>
<dbReference type="EMBL" id="CM001436">
    <property type="protein sequence ID" value="EHQ35516.1"/>
    <property type="molecule type" value="Genomic_DNA"/>
</dbReference>
<dbReference type="InParanoid" id="H1Z2J0"/>
<dbReference type="FunCoup" id="H1Z2J0">
    <property type="interactions" value="4"/>
</dbReference>
<dbReference type="Pfam" id="PF13412">
    <property type="entry name" value="HTH_24"/>
    <property type="match status" value="1"/>
</dbReference>
<proteinExistence type="predicted"/>
<evidence type="ECO:0000313" key="3">
    <source>
        <dbReference type="Proteomes" id="UP000005741"/>
    </source>
</evidence>
<reference evidence="2 3" key="1">
    <citation type="submission" date="2011-10" db="EMBL/GenBank/DDBJ databases">
        <title>The Improved High-Quality Draft genome of Methanoplanus limicola DSM 2279.</title>
        <authorList>
            <consortium name="US DOE Joint Genome Institute (JGI-PGF)"/>
            <person name="Lucas S."/>
            <person name="Copeland A."/>
            <person name="Lapidus A."/>
            <person name="Glavina del Rio T."/>
            <person name="Dalin E."/>
            <person name="Tice H."/>
            <person name="Bruce D."/>
            <person name="Goodwin L."/>
            <person name="Pitluck S."/>
            <person name="Peters L."/>
            <person name="Mikhailova N."/>
            <person name="Lu M."/>
            <person name="Kyrpides N."/>
            <person name="Mavromatis K."/>
            <person name="Ivanova N."/>
            <person name="Markowitz V."/>
            <person name="Cheng J.-F."/>
            <person name="Hugenholtz P."/>
            <person name="Woyke T."/>
            <person name="Wu D."/>
            <person name="Wirth R."/>
            <person name="Brambilla E.-M."/>
            <person name="Klenk H.-P."/>
            <person name="Eisen J.A."/>
        </authorList>
    </citation>
    <scope>NUCLEOTIDE SEQUENCE [LARGE SCALE GENOMIC DNA]</scope>
    <source>
        <strain evidence="2 3">DSM 2279</strain>
    </source>
</reference>
<sequence length="267" mass="30208">MFNLKVVCPIFLLLLSSVVTFPVLAFETGGYVVQPAYDLYPEYSDLYFTPRSEETVLLNDPVPETINLSDLPLWILVALGVTAVSSVIICLCKCFSSSGLFLIGGFKRVSRKNILKNPSRSEIYNYVKENPGVQMADIGKCTGNTYKNLVYHLDLLIGFGMITMMKCKNTVRYFENSGSFSDAERKMIMHLKHGSDKKIIEAVLNHRGISRHEISSYAGISGPSVSWHMHFLVDDQIIVQEKEGTITRHYLTGHMIEVYEDVIRWVH</sequence>
<organism evidence="2 3">
    <name type="scientific">Methanoplanus limicola DSM 2279</name>
    <dbReference type="NCBI Taxonomy" id="937775"/>
    <lineage>
        <taxon>Archaea</taxon>
        <taxon>Methanobacteriati</taxon>
        <taxon>Methanobacteriota</taxon>
        <taxon>Stenosarchaea group</taxon>
        <taxon>Methanomicrobia</taxon>
        <taxon>Methanomicrobiales</taxon>
        <taxon>Methanomicrobiaceae</taxon>
        <taxon>Methanoplanus</taxon>
    </lineage>
</organism>
<dbReference type="Gene3D" id="1.10.10.10">
    <property type="entry name" value="Winged helix-like DNA-binding domain superfamily/Winged helix DNA-binding domain"/>
    <property type="match status" value="2"/>
</dbReference>
<feature type="transmembrane region" description="Helical" evidence="1">
    <location>
        <begin position="73"/>
        <end position="106"/>
    </location>
</feature>
<dbReference type="CDD" id="cd00090">
    <property type="entry name" value="HTH_ARSR"/>
    <property type="match status" value="1"/>
</dbReference>
<name>H1Z2J0_9EURY</name>
<dbReference type="InterPro" id="IPR011991">
    <property type="entry name" value="ArsR-like_HTH"/>
</dbReference>
<protein>
    <submittedName>
        <fullName evidence="2">MarR family transcriptional regulator</fullName>
    </submittedName>
</protein>
<evidence type="ECO:0000256" key="1">
    <source>
        <dbReference type="SAM" id="Phobius"/>
    </source>
</evidence>
<dbReference type="RefSeq" id="WP_004077269.1">
    <property type="nucleotide sequence ID" value="NZ_CM001436.1"/>
</dbReference>
<keyword evidence="1" id="KW-0472">Membrane</keyword>
<keyword evidence="1" id="KW-0812">Transmembrane</keyword>
<accession>H1Z2J0</accession>
<gene>
    <name evidence="2" type="ORF">Metlim_1410</name>
</gene>
<dbReference type="Proteomes" id="UP000005741">
    <property type="component" value="Chromosome"/>
</dbReference>
<dbReference type="PANTHER" id="PTHR36216">
    <property type="entry name" value="TRANSCRIPTIONAL REGULATOR, TRMB"/>
    <property type="match status" value="1"/>
</dbReference>
<dbReference type="STRING" id="937775.Metlim_1410"/>
<dbReference type="PANTHER" id="PTHR36216:SF1">
    <property type="entry name" value="HTH ARSR-TYPE DOMAIN-CONTAINING PROTEIN"/>
    <property type="match status" value="1"/>
</dbReference>
<keyword evidence="3" id="KW-1185">Reference proteome</keyword>
<dbReference type="InterPro" id="IPR036388">
    <property type="entry name" value="WH-like_DNA-bd_sf"/>
</dbReference>
<dbReference type="OrthoDB" id="28610at2157"/>
<evidence type="ECO:0000313" key="2">
    <source>
        <dbReference type="EMBL" id="EHQ35516.1"/>
    </source>
</evidence>
<dbReference type="InterPro" id="IPR036390">
    <property type="entry name" value="WH_DNA-bd_sf"/>
</dbReference>